<proteinExistence type="predicted"/>
<dbReference type="Proteomes" id="UP000501128">
    <property type="component" value="Chromosome"/>
</dbReference>
<reference evidence="1 2" key="1">
    <citation type="submission" date="2020-04" db="EMBL/GenBank/DDBJ databases">
        <title>Genome sequencing of novel species.</title>
        <authorList>
            <person name="Heo J."/>
            <person name="Kim S.-J."/>
            <person name="Kim J.-S."/>
            <person name="Hong S.-B."/>
            <person name="Kwon S.-W."/>
        </authorList>
    </citation>
    <scope>NUCLEOTIDE SEQUENCE [LARGE SCALE GENOMIC DNA]</scope>
    <source>
        <strain evidence="1 2">CJU-R4</strain>
    </source>
</reference>
<gene>
    <name evidence="1" type="ORF">HH216_09350</name>
</gene>
<evidence type="ECO:0000313" key="2">
    <source>
        <dbReference type="Proteomes" id="UP000501128"/>
    </source>
</evidence>
<dbReference type="EMBL" id="CP051677">
    <property type="protein sequence ID" value="QJD78609.1"/>
    <property type="molecule type" value="Genomic_DNA"/>
</dbReference>
<dbReference type="KEGG" id="srho:HH216_09350"/>
<organism evidence="1 2">
    <name type="scientific">Spirosoma rhododendri</name>
    <dbReference type="NCBI Taxonomy" id="2728024"/>
    <lineage>
        <taxon>Bacteria</taxon>
        <taxon>Pseudomonadati</taxon>
        <taxon>Bacteroidota</taxon>
        <taxon>Cytophagia</taxon>
        <taxon>Cytophagales</taxon>
        <taxon>Cytophagaceae</taxon>
        <taxon>Spirosoma</taxon>
    </lineage>
</organism>
<dbReference type="AlphaFoldDB" id="A0A7L5DJJ5"/>
<sequence>METNTNPFKDLEPDVHCPPELKREIFAELDMVRNALQVVEVYAYDIFTVLTVFLDGLMPVDNDNDNTKPRS</sequence>
<keyword evidence="2" id="KW-1185">Reference proteome</keyword>
<dbReference type="RefSeq" id="WP_169550577.1">
    <property type="nucleotide sequence ID" value="NZ_CP051677.1"/>
</dbReference>
<accession>A0A7L5DJJ5</accession>
<name>A0A7L5DJJ5_9BACT</name>
<evidence type="ECO:0000313" key="1">
    <source>
        <dbReference type="EMBL" id="QJD78609.1"/>
    </source>
</evidence>
<protein>
    <submittedName>
        <fullName evidence="1">Uncharacterized protein</fullName>
    </submittedName>
</protein>